<evidence type="ECO:0000313" key="6">
    <source>
        <dbReference type="Proteomes" id="UP000072660"/>
    </source>
</evidence>
<dbReference type="OrthoDB" id="9782229at2"/>
<dbReference type="GO" id="GO:0009279">
    <property type="term" value="C:cell outer membrane"/>
    <property type="evidence" value="ECO:0007669"/>
    <property type="project" value="UniProtKB-SubCell"/>
</dbReference>
<dbReference type="InterPro" id="IPR006664">
    <property type="entry name" value="OMP_bac"/>
</dbReference>
<evidence type="ECO:0000256" key="2">
    <source>
        <dbReference type="ARBA" id="ARBA00023136"/>
    </source>
</evidence>
<organism evidence="5 6">
    <name type="scientific">Ventosimonas gracilis</name>
    <dbReference type="NCBI Taxonomy" id="1680762"/>
    <lineage>
        <taxon>Bacteria</taxon>
        <taxon>Pseudomonadati</taxon>
        <taxon>Pseudomonadota</taxon>
        <taxon>Gammaproteobacteria</taxon>
        <taxon>Pseudomonadales</taxon>
        <taxon>Ventosimonadaceae</taxon>
        <taxon>Ventosimonas</taxon>
    </lineage>
</organism>
<dbReference type="PROSITE" id="PS51123">
    <property type="entry name" value="OMPA_2"/>
    <property type="match status" value="1"/>
</dbReference>
<dbReference type="CDD" id="cd07185">
    <property type="entry name" value="OmpA_C-like"/>
    <property type="match status" value="1"/>
</dbReference>
<sequence length="160" mass="17830">MMHNLLILIILSLLLGACQHIGSRKGLSQAQHDLLRQEQFLPTDEGWELGLSNRILFASDDASIQQESRSRLMRIGQLLQSMGPLPLRLDGHTDATGSDAYNEQLSLRRAQAVADILIEAGLRKDLLQVRGLGKRLPLLDNKTRQGRAENRRVAIVVLAH</sequence>
<evidence type="ECO:0000313" key="5">
    <source>
        <dbReference type="EMBL" id="KXU34606.1"/>
    </source>
</evidence>
<protein>
    <recommendedName>
        <fullName evidence="4">OmpA-like domain-containing protein</fullName>
    </recommendedName>
</protein>
<gene>
    <name evidence="5" type="ORF">AXE65_07125</name>
</gene>
<dbReference type="RefSeq" id="WP_068392920.1">
    <property type="nucleotide sequence ID" value="NZ_LSZO01000211.1"/>
</dbReference>
<feature type="domain" description="OmpA-like" evidence="4">
    <location>
        <begin position="45"/>
        <end position="160"/>
    </location>
</feature>
<accession>A0A139SJ96</accession>
<reference evidence="5 6" key="1">
    <citation type="submission" date="2016-02" db="EMBL/GenBank/DDBJ databases">
        <authorList>
            <person name="Wen L."/>
            <person name="He K."/>
            <person name="Yang H."/>
        </authorList>
    </citation>
    <scope>NUCLEOTIDE SEQUENCE [LARGE SCALE GENOMIC DNA]</scope>
    <source>
        <strain evidence="5 6">CV58</strain>
    </source>
</reference>
<evidence type="ECO:0000256" key="3">
    <source>
        <dbReference type="PROSITE-ProRule" id="PRU00473"/>
    </source>
</evidence>
<dbReference type="EMBL" id="LSZO01000211">
    <property type="protein sequence ID" value="KXU34606.1"/>
    <property type="molecule type" value="Genomic_DNA"/>
</dbReference>
<dbReference type="InterPro" id="IPR050330">
    <property type="entry name" value="Bact_OuterMem_StrucFunc"/>
</dbReference>
<evidence type="ECO:0000259" key="4">
    <source>
        <dbReference type="PROSITE" id="PS51123"/>
    </source>
</evidence>
<comment type="caution">
    <text evidence="5">The sequence shown here is derived from an EMBL/GenBank/DDBJ whole genome shotgun (WGS) entry which is preliminary data.</text>
</comment>
<dbReference type="PRINTS" id="PR01023">
    <property type="entry name" value="NAFLGMOTY"/>
</dbReference>
<dbReference type="Gene3D" id="3.30.1330.60">
    <property type="entry name" value="OmpA-like domain"/>
    <property type="match status" value="1"/>
</dbReference>
<keyword evidence="2 3" id="KW-0472">Membrane</keyword>
<proteinExistence type="predicted"/>
<dbReference type="Pfam" id="PF00691">
    <property type="entry name" value="OmpA"/>
    <property type="match status" value="1"/>
</dbReference>
<dbReference type="PANTHER" id="PTHR30329:SF17">
    <property type="entry name" value="LIPOPROTEIN YFIB-RELATED"/>
    <property type="match status" value="1"/>
</dbReference>
<name>A0A139SJ96_9GAMM</name>
<dbReference type="PRINTS" id="PR01021">
    <property type="entry name" value="OMPADOMAIN"/>
</dbReference>
<dbReference type="Proteomes" id="UP000072660">
    <property type="component" value="Unassembled WGS sequence"/>
</dbReference>
<evidence type="ECO:0000256" key="1">
    <source>
        <dbReference type="ARBA" id="ARBA00004442"/>
    </source>
</evidence>
<dbReference type="InterPro" id="IPR006665">
    <property type="entry name" value="OmpA-like"/>
</dbReference>
<dbReference type="InterPro" id="IPR036737">
    <property type="entry name" value="OmpA-like_sf"/>
</dbReference>
<keyword evidence="6" id="KW-1185">Reference proteome</keyword>
<dbReference type="PANTHER" id="PTHR30329">
    <property type="entry name" value="STATOR ELEMENT OF FLAGELLAR MOTOR COMPLEX"/>
    <property type="match status" value="1"/>
</dbReference>
<dbReference type="SUPFAM" id="SSF103088">
    <property type="entry name" value="OmpA-like"/>
    <property type="match status" value="1"/>
</dbReference>
<comment type="subcellular location">
    <subcellularLocation>
        <location evidence="1">Cell outer membrane</location>
    </subcellularLocation>
</comment>
<dbReference type="AlphaFoldDB" id="A0A139SJ96"/>